<dbReference type="SUPFAM" id="SSF52540">
    <property type="entry name" value="P-loop containing nucleoside triphosphate hydrolases"/>
    <property type="match status" value="1"/>
</dbReference>
<evidence type="ECO:0000313" key="2">
    <source>
        <dbReference type="EMBL" id="TVU35288.1"/>
    </source>
</evidence>
<name>A0A5J9VHU7_9POAL</name>
<dbReference type="GO" id="GO:0043531">
    <property type="term" value="F:ADP binding"/>
    <property type="evidence" value="ECO:0007669"/>
    <property type="project" value="InterPro"/>
</dbReference>
<dbReference type="AlphaFoldDB" id="A0A5J9VHU7"/>
<protein>
    <recommendedName>
        <fullName evidence="1">NB-ARC domain-containing protein</fullName>
    </recommendedName>
</protein>
<accession>A0A5J9VHU7</accession>
<gene>
    <name evidence="2" type="ORF">EJB05_17172</name>
</gene>
<dbReference type="EMBL" id="RWGY01000009">
    <property type="protein sequence ID" value="TVU35288.1"/>
    <property type="molecule type" value="Genomic_DNA"/>
</dbReference>
<sequence>MMRNIINAALSMVIQRHMQSKPEEAEHKLQRLERVLLRIDAMIEEAEGRHITSQAMLRRLELLRQGMYGGHYMLDTFRCSNHGGGGRVVVLPHQFRATKRLLMSPVNEYESYLQNTMLDADSLTKLEKVLHGLEALISDMKKFAVLLGGYPRICRQPYSAYLILDKVMFGRQMEMETVRNFLLRADAAGDGNPGVLPIVGGARVGKSTLVEHVCLDERVRDHFRFIIFLSSDDLGVGNMSALRDNGVIKHQDLTATLQGRSLAVIELTRDMEEETWRRLYSSAASRMGQGSKIIITSRSEKIVALGTTQALRLNPLPQEAFWYFFKTLAFGSANPDDQPNLTSLVMEIAMLLNRMIFRANIIANLLRTNQNALFWQRTLQCLRDYTDKHLCKYGEHPSDLISKSQPVYTWSMVKSQNVVEVCNIYEKPSPYHDLPKLRVQEFMTERVIGHGKFDMVLWRSSIPPCNAYVVSCVAESSRCSKANKKRPRPAGGLM</sequence>
<dbReference type="Gene3D" id="3.40.50.300">
    <property type="entry name" value="P-loop containing nucleotide triphosphate hydrolases"/>
    <property type="match status" value="1"/>
</dbReference>
<feature type="domain" description="NB-ARC" evidence="1">
    <location>
        <begin position="173"/>
        <end position="330"/>
    </location>
</feature>
<proteinExistence type="predicted"/>
<keyword evidence="3" id="KW-1185">Reference proteome</keyword>
<evidence type="ECO:0000313" key="3">
    <source>
        <dbReference type="Proteomes" id="UP000324897"/>
    </source>
</evidence>
<comment type="caution">
    <text evidence="2">The sequence shown here is derived from an EMBL/GenBank/DDBJ whole genome shotgun (WGS) entry which is preliminary data.</text>
</comment>
<dbReference type="PANTHER" id="PTHR33377">
    <property type="entry name" value="OS10G0134700 PROTEIN-RELATED"/>
    <property type="match status" value="1"/>
</dbReference>
<evidence type="ECO:0000259" key="1">
    <source>
        <dbReference type="Pfam" id="PF00931"/>
    </source>
</evidence>
<dbReference type="PANTHER" id="PTHR33377:SF60">
    <property type="entry name" value="NB-ARC DOMAIN-CONTAINING PROTEIN"/>
    <property type="match status" value="1"/>
</dbReference>
<feature type="non-terminal residue" evidence="2">
    <location>
        <position position="1"/>
    </location>
</feature>
<dbReference type="InterPro" id="IPR027417">
    <property type="entry name" value="P-loop_NTPase"/>
</dbReference>
<organism evidence="2 3">
    <name type="scientific">Eragrostis curvula</name>
    <name type="common">weeping love grass</name>
    <dbReference type="NCBI Taxonomy" id="38414"/>
    <lineage>
        <taxon>Eukaryota</taxon>
        <taxon>Viridiplantae</taxon>
        <taxon>Streptophyta</taxon>
        <taxon>Embryophyta</taxon>
        <taxon>Tracheophyta</taxon>
        <taxon>Spermatophyta</taxon>
        <taxon>Magnoliopsida</taxon>
        <taxon>Liliopsida</taxon>
        <taxon>Poales</taxon>
        <taxon>Poaceae</taxon>
        <taxon>PACMAD clade</taxon>
        <taxon>Chloridoideae</taxon>
        <taxon>Eragrostideae</taxon>
        <taxon>Eragrostidinae</taxon>
        <taxon>Eragrostis</taxon>
    </lineage>
</organism>
<dbReference type="Proteomes" id="UP000324897">
    <property type="component" value="Unassembled WGS sequence"/>
</dbReference>
<dbReference type="Gramene" id="TVU35288">
    <property type="protein sequence ID" value="TVU35288"/>
    <property type="gene ID" value="EJB05_17172"/>
</dbReference>
<reference evidence="2 3" key="1">
    <citation type="journal article" date="2019" name="Sci. Rep.">
        <title>A high-quality genome of Eragrostis curvula grass provides insights into Poaceae evolution and supports new strategies to enhance forage quality.</title>
        <authorList>
            <person name="Carballo J."/>
            <person name="Santos B.A.C.M."/>
            <person name="Zappacosta D."/>
            <person name="Garbus I."/>
            <person name="Selva J.P."/>
            <person name="Gallo C.A."/>
            <person name="Diaz A."/>
            <person name="Albertini E."/>
            <person name="Caccamo M."/>
            <person name="Echenique V."/>
        </authorList>
    </citation>
    <scope>NUCLEOTIDE SEQUENCE [LARGE SCALE GENOMIC DNA]</scope>
    <source>
        <strain evidence="3">cv. Victoria</strain>
        <tissue evidence="2">Leaf</tissue>
    </source>
</reference>
<dbReference type="OrthoDB" id="634934at2759"/>
<dbReference type="InterPro" id="IPR002182">
    <property type="entry name" value="NB-ARC"/>
</dbReference>
<dbReference type="Pfam" id="PF00931">
    <property type="entry name" value="NB-ARC"/>
    <property type="match status" value="1"/>
</dbReference>